<feature type="compositionally biased region" description="Low complexity" evidence="2">
    <location>
        <begin position="683"/>
        <end position="715"/>
    </location>
</feature>
<dbReference type="PANTHER" id="PTHR10217">
    <property type="entry name" value="VOLTAGE AND LIGAND GATED POTASSIUM CHANNEL"/>
    <property type="match status" value="1"/>
</dbReference>
<dbReference type="GO" id="GO:0005249">
    <property type="term" value="F:voltage-gated potassium channel activity"/>
    <property type="evidence" value="ECO:0007669"/>
    <property type="project" value="TreeGrafter"/>
</dbReference>
<protein>
    <recommendedName>
        <fullName evidence="4">Cyclic nucleotide-binding domain-containing protein</fullName>
    </recommendedName>
</protein>
<keyword evidence="3" id="KW-1133">Transmembrane helix</keyword>
<feature type="region of interest" description="Disordered" evidence="2">
    <location>
        <begin position="90"/>
        <end position="111"/>
    </location>
</feature>
<dbReference type="PANTHER" id="PTHR10217:SF435">
    <property type="entry name" value="POTASSIUM VOLTAGE-GATED CHANNEL PROTEIN EAG"/>
    <property type="match status" value="1"/>
</dbReference>
<evidence type="ECO:0000313" key="6">
    <source>
        <dbReference type="Proteomes" id="UP000612055"/>
    </source>
</evidence>
<feature type="compositionally biased region" description="Low complexity" evidence="2">
    <location>
        <begin position="35"/>
        <end position="53"/>
    </location>
</feature>
<evidence type="ECO:0000256" key="1">
    <source>
        <dbReference type="SAM" id="Coils"/>
    </source>
</evidence>
<feature type="transmembrane region" description="Helical" evidence="3">
    <location>
        <begin position="209"/>
        <end position="231"/>
    </location>
</feature>
<feature type="compositionally biased region" description="Gly residues" evidence="2">
    <location>
        <begin position="1225"/>
        <end position="1237"/>
    </location>
</feature>
<dbReference type="SUPFAM" id="SSF81324">
    <property type="entry name" value="Voltage-gated potassium channels"/>
    <property type="match status" value="1"/>
</dbReference>
<keyword evidence="1" id="KW-0175">Coiled coil</keyword>
<feature type="compositionally biased region" description="Pro residues" evidence="2">
    <location>
        <begin position="986"/>
        <end position="995"/>
    </location>
</feature>
<feature type="transmembrane region" description="Helical" evidence="3">
    <location>
        <begin position="297"/>
        <end position="325"/>
    </location>
</feature>
<feature type="transmembrane region" description="Helical" evidence="3">
    <location>
        <begin position="268"/>
        <end position="285"/>
    </location>
</feature>
<dbReference type="Gene3D" id="2.60.120.10">
    <property type="entry name" value="Jelly Rolls"/>
    <property type="match status" value="1"/>
</dbReference>
<feature type="transmembrane region" description="Helical" evidence="3">
    <location>
        <begin position="143"/>
        <end position="162"/>
    </location>
</feature>
<feature type="compositionally biased region" description="Low complexity" evidence="2">
    <location>
        <begin position="930"/>
        <end position="946"/>
    </location>
</feature>
<proteinExistence type="predicted"/>
<feature type="compositionally biased region" description="Low complexity" evidence="2">
    <location>
        <begin position="534"/>
        <end position="545"/>
    </location>
</feature>
<feature type="coiled-coil region" evidence="1">
    <location>
        <begin position="1247"/>
        <end position="1281"/>
    </location>
</feature>
<dbReference type="PROSITE" id="PS50042">
    <property type="entry name" value="CNMP_BINDING_3"/>
    <property type="match status" value="1"/>
</dbReference>
<dbReference type="InterPro" id="IPR050818">
    <property type="entry name" value="KCNH_animal-type"/>
</dbReference>
<feature type="region of interest" description="Disordered" evidence="2">
    <location>
        <begin position="1"/>
        <end position="64"/>
    </location>
</feature>
<feature type="region of interest" description="Disordered" evidence="2">
    <location>
        <begin position="1020"/>
        <end position="1072"/>
    </location>
</feature>
<feature type="region of interest" description="Disordered" evidence="2">
    <location>
        <begin position="852"/>
        <end position="885"/>
    </location>
</feature>
<feature type="compositionally biased region" description="Low complexity" evidence="2">
    <location>
        <begin position="644"/>
        <end position="668"/>
    </location>
</feature>
<evidence type="ECO:0000259" key="4">
    <source>
        <dbReference type="PROSITE" id="PS50042"/>
    </source>
</evidence>
<comment type="caution">
    <text evidence="5">The sequence shown here is derived from an EMBL/GenBank/DDBJ whole genome shotgun (WGS) entry which is preliminary data.</text>
</comment>
<sequence>MRGSQGRQGRQQPAPCLERGARRREGRSRDGPGGRATTRAAAARSASSPACATGGHGRARGATAGAAVSMAAAGGASGATTAAAAAAAAAGADGRREQRRRPSSPNAAWGRRASFLPGDRAQRRLSAAGWPPAASNFTAQWSALQLALVLWVAVAVPLEIGFQTFRGVAALTAMSWVVSVCFGLDVLVRFRTTFTTPQGEVVRSPGRIATRYLAGLFVLDVAAALPLQAILGGTGLSEYALWFQLLKLPRIFRLSELLALSRTKYDNLMVAGRLLGFMLLVTLVGDRPDTFNNVERVLAILLLIIGTCFFAITVSAMSLLVSNLWSMAARHEQREALAREALEYAGAAPEVHERVSAYFRRMADVEHPGAEGVALLSELPAGLHAEVQLFAFCERPFVWRLSQRLRIAAFMPRDVIYEYGSVGHEVYIIWKGAVALMAPGGAMAALQCAGDHFGELGLMTANTPRPHKAVALQPCDTVVLGRWDLLDVMRDFPDSAALVSERSQVQLEDHEAGPAIWAAALVAGGGGEDEGPDGPETGPEWQEAAAEPRRRPRRQRKDSWEEQPASAAVAVVSVSSDPAGNGRHLYALAGKPVGLLSRSSSGAASRSPSGGGLPAWPPRLGSSATRVHPIDSPTSDSGAEGPEARSPFSAAAAAAAATPTLARAPSALDDVEDLRPSASSSTPGLPGPAQGLPLSPRWAQPSASASDPAGSVSPSAGGGPVAEATEALSPALQPGEITPGPRLAARGVANPPRPGPPSPLPAGNTAARAWGAGRGGSNRRRSIGGPGDVGDWLAGLLGGNGAAHGHESPPPPHPLPVPSAQPPRFIPSPDLTALHASHRLGEGHGMATHAATNTAPALQQPLPRTGDQASGTGLNAGPGPGPGPLRSWLEHLLQANGSVTSRGRRASIECPTAAAATAAAAAANVDHSTGTTAAAGPAAAGPPTAAHGRDESLELMREWTPWEEEEEGDGSFTWGGRTSGARAPAPHVPQPPPQVLSPQPAALRQRRQRRPSLVLAELMGGSRFSNTAPSSHTASPLPSGEAFLLGAPADRSAGGDGLPSEQGMGTRARPPALGGSRVVRAMATMGFKAEAVAAGAHAGLRAGGRDGRAAAAVAPPHDERGTEAAPSHFDGEEDDGLPVGDQHLPSNGSDLGFLPMPFQPLLGTDPLEHLGHAARPGRGPSHLGFASPGSTLRGMVPAAAADVVRLLGKRTPRGPTEPSLAAAGDGRGGGTDPGGVAWGPAGACKSSAALEARVAELELELETAQAALEQSRAQVATWQADPIRVPAVASLVRREVAAVAARLGALVESALGAVSDKLGRLSEGAELLTAAVAAADERLHQLEVEARHSRGALGVLEGTEELEAATAAASASGAGPLLSRAASRRGSMSGVQAGGMTAATGGSGAIGRRGSLLMLSSLSGLAAGGRSRRGSVVMPLPSEPQAGPGRGLPAPVRPRASTSGAESLFGDVELGASLLAAALDRGGARRGSMRRLSTLSGVPPSPSGPGSGFGGVPTAADPISRANSAAALIASSPLSRANSTRLRASTDADAGAGGARELSSGSADDGGDGVLQHTWSDLSAAPAAEDGDGAGVYGSGVSPLARQSSLAQLPLAMESLDSRLGANSPRRHPGTAPGRPRGGTGRRMSIRWAGASDVSDNVDPLDTFLSSGGSALATEALQDVSSWGGGGGGYSRAGSMGGQLRVEGEEGPISPGLAASRAGGNGGGQGGGRPAAEPLASFLFASAPAGAAAGIVMREPSMRRSSTLQLSADPVGPTIMMRTKSQRLNDARSSVAGDGGTGPGDGDGA</sequence>
<feature type="region of interest" description="Disordered" evidence="2">
    <location>
        <begin position="1619"/>
        <end position="1643"/>
    </location>
</feature>
<feature type="compositionally biased region" description="Polar residues" evidence="2">
    <location>
        <begin position="1023"/>
        <end position="1036"/>
    </location>
</feature>
<feature type="compositionally biased region" description="Gly residues" evidence="2">
    <location>
        <begin position="1793"/>
        <end position="1805"/>
    </location>
</feature>
<evidence type="ECO:0000256" key="2">
    <source>
        <dbReference type="SAM" id="MobiDB-lite"/>
    </source>
</evidence>
<gene>
    <name evidence="5" type="ORF">HYH03_005342</name>
</gene>
<feature type="transmembrane region" description="Helical" evidence="3">
    <location>
        <begin position="168"/>
        <end position="188"/>
    </location>
</feature>
<evidence type="ECO:0000256" key="3">
    <source>
        <dbReference type="SAM" id="Phobius"/>
    </source>
</evidence>
<feature type="compositionally biased region" description="Pro residues" evidence="2">
    <location>
        <begin position="751"/>
        <end position="760"/>
    </location>
</feature>
<keyword evidence="3" id="KW-0812">Transmembrane</keyword>
<feature type="region of interest" description="Disordered" evidence="2">
    <location>
        <begin position="1426"/>
        <end position="1459"/>
    </location>
</feature>
<feature type="compositionally biased region" description="Low complexity" evidence="2">
    <location>
        <begin position="597"/>
        <end position="608"/>
    </location>
</feature>
<dbReference type="EMBL" id="JAEHOE010000018">
    <property type="protein sequence ID" value="KAG2496518.1"/>
    <property type="molecule type" value="Genomic_DNA"/>
</dbReference>
<dbReference type="Gene3D" id="1.10.287.70">
    <property type="match status" value="1"/>
</dbReference>
<feature type="compositionally biased region" description="Gly residues" evidence="2">
    <location>
        <begin position="1719"/>
        <end position="1729"/>
    </location>
</feature>
<feature type="region of interest" description="Disordered" evidence="2">
    <location>
        <begin position="1704"/>
        <end position="1730"/>
    </location>
</feature>
<feature type="region of interest" description="Disordered" evidence="2">
    <location>
        <begin position="597"/>
        <end position="830"/>
    </location>
</feature>
<dbReference type="InterPro" id="IPR018490">
    <property type="entry name" value="cNMP-bd_dom_sf"/>
</dbReference>
<dbReference type="Pfam" id="PF00027">
    <property type="entry name" value="cNMP_binding"/>
    <property type="match status" value="1"/>
</dbReference>
<dbReference type="InterPro" id="IPR000595">
    <property type="entry name" value="cNMP-bd_dom"/>
</dbReference>
<dbReference type="InterPro" id="IPR014710">
    <property type="entry name" value="RmlC-like_jellyroll"/>
</dbReference>
<dbReference type="GO" id="GO:0042391">
    <property type="term" value="P:regulation of membrane potential"/>
    <property type="evidence" value="ECO:0007669"/>
    <property type="project" value="TreeGrafter"/>
</dbReference>
<keyword evidence="3" id="KW-0472">Membrane</keyword>
<organism evidence="5 6">
    <name type="scientific">Edaphochlamys debaryana</name>
    <dbReference type="NCBI Taxonomy" id="47281"/>
    <lineage>
        <taxon>Eukaryota</taxon>
        <taxon>Viridiplantae</taxon>
        <taxon>Chlorophyta</taxon>
        <taxon>core chlorophytes</taxon>
        <taxon>Chlorophyceae</taxon>
        <taxon>CS clade</taxon>
        <taxon>Chlamydomonadales</taxon>
        <taxon>Chlamydomonadales incertae sedis</taxon>
        <taxon>Edaphochlamys</taxon>
    </lineage>
</organism>
<dbReference type="OrthoDB" id="421226at2759"/>
<reference evidence="5" key="1">
    <citation type="journal article" date="2020" name="bioRxiv">
        <title>Comparative genomics of Chlamydomonas.</title>
        <authorList>
            <person name="Craig R.J."/>
            <person name="Hasan A.R."/>
            <person name="Ness R.W."/>
            <person name="Keightley P.D."/>
        </authorList>
    </citation>
    <scope>NUCLEOTIDE SEQUENCE</scope>
    <source>
        <strain evidence="5">CCAP 11/70</strain>
    </source>
</reference>
<feature type="region of interest" description="Disordered" evidence="2">
    <location>
        <begin position="1114"/>
        <end position="1135"/>
    </location>
</feature>
<dbReference type="Proteomes" id="UP000612055">
    <property type="component" value="Unassembled WGS sequence"/>
</dbReference>
<feature type="region of interest" description="Disordered" evidence="2">
    <location>
        <begin position="1535"/>
        <end position="1573"/>
    </location>
</feature>
<feature type="region of interest" description="Disordered" evidence="2">
    <location>
        <begin position="523"/>
        <end position="567"/>
    </location>
</feature>
<dbReference type="SMART" id="SM00100">
    <property type="entry name" value="cNMP"/>
    <property type="match status" value="1"/>
</dbReference>
<feature type="compositionally biased region" description="Low complexity" evidence="2">
    <location>
        <begin position="1"/>
        <end position="12"/>
    </location>
</feature>
<dbReference type="GO" id="GO:0005886">
    <property type="term" value="C:plasma membrane"/>
    <property type="evidence" value="ECO:0007669"/>
    <property type="project" value="TreeGrafter"/>
</dbReference>
<feature type="compositionally biased region" description="Pro residues" evidence="2">
    <location>
        <begin position="808"/>
        <end position="826"/>
    </location>
</feature>
<name>A0A835Y5S1_9CHLO</name>
<feature type="domain" description="Cyclic nucleotide-binding" evidence="4">
    <location>
        <begin position="389"/>
        <end position="489"/>
    </location>
</feature>
<feature type="compositionally biased region" description="Low complexity" evidence="2">
    <location>
        <begin position="761"/>
        <end position="771"/>
    </location>
</feature>
<evidence type="ECO:0000313" key="5">
    <source>
        <dbReference type="EMBL" id="KAG2496518.1"/>
    </source>
</evidence>
<feature type="region of interest" description="Disordered" evidence="2">
    <location>
        <begin position="962"/>
        <end position="1000"/>
    </location>
</feature>
<feature type="region of interest" description="Disordered" evidence="2">
    <location>
        <begin position="930"/>
        <end position="949"/>
    </location>
</feature>
<accession>A0A835Y5S1</accession>
<feature type="region of interest" description="Disordered" evidence="2">
    <location>
        <begin position="1483"/>
        <end position="1515"/>
    </location>
</feature>
<feature type="region of interest" description="Disordered" evidence="2">
    <location>
        <begin position="1758"/>
        <end position="1805"/>
    </location>
</feature>
<keyword evidence="6" id="KW-1185">Reference proteome</keyword>
<dbReference type="SUPFAM" id="SSF51206">
    <property type="entry name" value="cAMP-binding domain-like"/>
    <property type="match status" value="1"/>
</dbReference>
<feature type="region of interest" description="Disordered" evidence="2">
    <location>
        <begin position="1209"/>
        <end position="1238"/>
    </location>
</feature>
<dbReference type="CDD" id="cd00038">
    <property type="entry name" value="CAP_ED"/>
    <property type="match status" value="1"/>
</dbReference>